<reference evidence="2 3" key="1">
    <citation type="submission" date="2016-03" db="EMBL/GenBank/DDBJ databases">
        <title>Trachymyrmex septentrionalis WGS genome.</title>
        <authorList>
            <person name="Nygaard S."/>
            <person name="Hu H."/>
            <person name="Boomsma J."/>
            <person name="Zhang G."/>
        </authorList>
    </citation>
    <scope>NUCLEOTIDE SEQUENCE [LARGE SCALE GENOMIC DNA]</scope>
    <source>
        <strain evidence="2">Tsep2-gDNA-1</strain>
        <tissue evidence="2">Whole body</tissue>
    </source>
</reference>
<feature type="domain" description="Endonuclease/exonuclease/phosphatase" evidence="1">
    <location>
        <begin position="63"/>
        <end position="202"/>
    </location>
</feature>
<dbReference type="GO" id="GO:0003824">
    <property type="term" value="F:catalytic activity"/>
    <property type="evidence" value="ECO:0007669"/>
    <property type="project" value="InterPro"/>
</dbReference>
<dbReference type="AlphaFoldDB" id="A0A151JZP5"/>
<dbReference type="InterPro" id="IPR036691">
    <property type="entry name" value="Endo/exonu/phosph_ase_sf"/>
</dbReference>
<evidence type="ECO:0000313" key="3">
    <source>
        <dbReference type="Proteomes" id="UP000078541"/>
    </source>
</evidence>
<evidence type="ECO:0000313" key="2">
    <source>
        <dbReference type="EMBL" id="KYN42547.1"/>
    </source>
</evidence>
<accession>A0A151JZP5</accession>
<dbReference type="SUPFAM" id="SSF56672">
    <property type="entry name" value="DNA/RNA polymerases"/>
    <property type="match status" value="1"/>
</dbReference>
<dbReference type="Gene3D" id="3.60.10.10">
    <property type="entry name" value="Endonuclease/exonuclease/phosphatase"/>
    <property type="match status" value="1"/>
</dbReference>
<dbReference type="EMBL" id="KQ981337">
    <property type="protein sequence ID" value="KYN42547.1"/>
    <property type="molecule type" value="Genomic_DNA"/>
</dbReference>
<organism evidence="2 3">
    <name type="scientific">Trachymyrmex septentrionalis</name>
    <dbReference type="NCBI Taxonomy" id="34720"/>
    <lineage>
        <taxon>Eukaryota</taxon>
        <taxon>Metazoa</taxon>
        <taxon>Ecdysozoa</taxon>
        <taxon>Arthropoda</taxon>
        <taxon>Hexapoda</taxon>
        <taxon>Insecta</taxon>
        <taxon>Pterygota</taxon>
        <taxon>Neoptera</taxon>
        <taxon>Endopterygota</taxon>
        <taxon>Hymenoptera</taxon>
        <taxon>Apocrita</taxon>
        <taxon>Aculeata</taxon>
        <taxon>Formicoidea</taxon>
        <taxon>Formicidae</taxon>
        <taxon>Myrmicinae</taxon>
        <taxon>Trachymyrmex</taxon>
    </lineage>
</organism>
<dbReference type="Pfam" id="PF14529">
    <property type="entry name" value="Exo_endo_phos_2"/>
    <property type="match status" value="1"/>
</dbReference>
<dbReference type="PANTHER" id="PTHR31511">
    <property type="entry name" value="PROTEIN CBG23764"/>
    <property type="match status" value="1"/>
</dbReference>
<dbReference type="InterPro" id="IPR005135">
    <property type="entry name" value="Endo/exonuclease/phosphatase"/>
</dbReference>
<dbReference type="PANTHER" id="PTHR31511:SF12">
    <property type="entry name" value="RHO TERMINATION FACTOR N-TERMINAL DOMAIN-CONTAINING PROTEIN"/>
    <property type="match status" value="1"/>
</dbReference>
<keyword evidence="3" id="KW-1185">Reference proteome</keyword>
<name>A0A151JZP5_9HYME</name>
<protein>
    <recommendedName>
        <fullName evidence="1">Endonuclease/exonuclease/phosphatase domain-containing protein</fullName>
    </recommendedName>
</protein>
<sequence length="656" mass="76822">MKDKMPEGWRWKCQVARREGKMGRAKGGIVTGVRRELVEREIGYDERDGIQEREVVIDRERWRFVIVYNREGQKEGLEALKEVIKEEEEGILMIAGDFNARIGGEEGWNRQSTEGDVIKEEASRDSKDKVVNKQGRDLMEVVEERGWMVLNGVKEGDEKGEWTYEKGGGRSVIDLGIVNWEAWERVGRFEVGCRGESDHQPIMIELGTYYEREEERRGEELRLQDWSVEGIGKYRTAIEKIEWKGGGVRERWEELEREINKAVEYKKRGKRKGIGWSPWWDAECRKKKREMNRLRRRYRREQGEGRCLHYFGTNEKLQSHTMDCQKINDCAIRLPSADEKWFQFGNHCNKERVPFVVYADLECVLRKTEPDRKLTGDTVSESDYAHAANVWQRFSIRTLGEYSDLYLKTDVLLLADIFENFRESCVASYGLDPAHYYTLPGFTWDSMLKHNFDASAIAPNSPTGYILEVDLEYPQHVHDRHTDLPFCPTRDKPPGKREHKLLAKLYDKQRYVIHCRNLQQCIELTTNFRTRAKHDFEKNLYKLMNNAVFGKTMENVRIHVDVKLLTKWDGRYGAEAMIAKPNFHSRSVFAENLIAVELCKLEVKFDKPIYVGDSLIYRVECEDVYETMKCDIARFDTSDYPTDNAYGMPLANKKVQ</sequence>
<proteinExistence type="predicted"/>
<dbReference type="Proteomes" id="UP000078541">
    <property type="component" value="Unassembled WGS sequence"/>
</dbReference>
<dbReference type="InterPro" id="IPR043502">
    <property type="entry name" value="DNA/RNA_pol_sf"/>
</dbReference>
<dbReference type="GO" id="GO:0071897">
    <property type="term" value="P:DNA biosynthetic process"/>
    <property type="evidence" value="ECO:0007669"/>
    <property type="project" value="UniProtKB-ARBA"/>
</dbReference>
<gene>
    <name evidence="2" type="ORF">ALC56_03006</name>
</gene>
<dbReference type="SUPFAM" id="SSF56219">
    <property type="entry name" value="DNase I-like"/>
    <property type="match status" value="1"/>
</dbReference>
<evidence type="ECO:0000259" key="1">
    <source>
        <dbReference type="Pfam" id="PF14529"/>
    </source>
</evidence>
<dbReference type="STRING" id="34720.A0A151JZP5"/>